<dbReference type="Gene3D" id="3.30.70.2130">
    <property type="entry name" value="Metalloenzyme domain"/>
    <property type="match status" value="1"/>
</dbReference>
<name>A0ABR7FUC5_9FIRM</name>
<keyword evidence="6 8" id="KW-0413">Isomerase</keyword>
<dbReference type="InterPro" id="IPR004456">
    <property type="entry name" value="Pglycerate_mutase_ApgM"/>
</dbReference>
<dbReference type="PANTHER" id="PTHR31209:SF4">
    <property type="entry name" value="2,3-BISPHOSPHOGLYCERATE-INDEPENDENT PHOSPHOGLYCERATE MUTASE"/>
    <property type="match status" value="1"/>
</dbReference>
<dbReference type="InterPro" id="IPR023665">
    <property type="entry name" value="ApgAM_prokaryotes"/>
</dbReference>
<evidence type="ECO:0000256" key="2">
    <source>
        <dbReference type="ARBA" id="ARBA00002315"/>
    </source>
</evidence>
<dbReference type="Pfam" id="PF01676">
    <property type="entry name" value="Metalloenzyme"/>
    <property type="match status" value="1"/>
</dbReference>
<evidence type="ECO:0000256" key="4">
    <source>
        <dbReference type="ARBA" id="ARBA00005524"/>
    </source>
</evidence>
<accession>A0ABR7FUC5</accession>
<dbReference type="InterPro" id="IPR042253">
    <property type="entry name" value="Pglycerate_mutase_ApgM_sf"/>
</dbReference>
<dbReference type="NCBIfam" id="TIGR00306">
    <property type="entry name" value="apgM"/>
    <property type="match status" value="1"/>
</dbReference>
<evidence type="ECO:0000313" key="8">
    <source>
        <dbReference type="EMBL" id="MBC5678800.1"/>
    </source>
</evidence>
<dbReference type="Proteomes" id="UP000635828">
    <property type="component" value="Unassembled WGS sequence"/>
</dbReference>
<dbReference type="NCBIfam" id="NF003242">
    <property type="entry name" value="PRK04200.1"/>
    <property type="match status" value="1"/>
</dbReference>
<organism evidence="8 9">
    <name type="scientific">Anaerostipes hominis</name>
    <name type="common">ex Liu et al. 2021</name>
    <dbReference type="NCBI Taxonomy" id="2763018"/>
    <lineage>
        <taxon>Bacteria</taxon>
        <taxon>Bacillati</taxon>
        <taxon>Bacillota</taxon>
        <taxon>Clostridia</taxon>
        <taxon>Lachnospirales</taxon>
        <taxon>Lachnospiraceae</taxon>
        <taxon>Anaerostipes</taxon>
    </lineage>
</organism>
<comment type="pathway">
    <text evidence="3">Carbohydrate degradation.</text>
</comment>
<dbReference type="PANTHER" id="PTHR31209">
    <property type="entry name" value="COFACTOR-INDEPENDENT PHOSPHOGLYCERATE MUTASE"/>
    <property type="match status" value="1"/>
</dbReference>
<comment type="caution">
    <text evidence="8">The sequence shown here is derived from an EMBL/GenBank/DDBJ whole genome shotgun (WGS) entry which is preliminary data.</text>
</comment>
<evidence type="ECO:0000256" key="3">
    <source>
        <dbReference type="ARBA" id="ARBA00004921"/>
    </source>
</evidence>
<dbReference type="CDD" id="cd16011">
    <property type="entry name" value="iPGM_like"/>
    <property type="match status" value="1"/>
</dbReference>
<evidence type="ECO:0000256" key="5">
    <source>
        <dbReference type="ARBA" id="ARBA00023152"/>
    </source>
</evidence>
<keyword evidence="5" id="KW-0324">Glycolysis</keyword>
<dbReference type="NCBIfam" id="TIGR02535">
    <property type="entry name" value="hyp_Hser_kinase"/>
    <property type="match status" value="1"/>
</dbReference>
<gene>
    <name evidence="8" type="ORF">H8S22_14835</name>
</gene>
<dbReference type="InterPro" id="IPR006124">
    <property type="entry name" value="Metalloenzyme"/>
</dbReference>
<dbReference type="SUPFAM" id="SSF53649">
    <property type="entry name" value="Alkaline phosphatase-like"/>
    <property type="match status" value="1"/>
</dbReference>
<dbReference type="EMBL" id="JACOOS010000022">
    <property type="protein sequence ID" value="MBC5678800.1"/>
    <property type="molecule type" value="Genomic_DNA"/>
</dbReference>
<reference evidence="8 9" key="1">
    <citation type="submission" date="2020-08" db="EMBL/GenBank/DDBJ databases">
        <title>Genome public.</title>
        <authorList>
            <person name="Liu C."/>
            <person name="Sun Q."/>
        </authorList>
    </citation>
    <scope>NUCLEOTIDE SEQUENCE [LARGE SCALE GENOMIC DNA]</scope>
    <source>
        <strain evidence="8 9">NSJ-7</strain>
    </source>
</reference>
<evidence type="ECO:0000313" key="9">
    <source>
        <dbReference type="Proteomes" id="UP000635828"/>
    </source>
</evidence>
<evidence type="ECO:0000256" key="6">
    <source>
        <dbReference type="ARBA" id="ARBA00023235"/>
    </source>
</evidence>
<protein>
    <submittedName>
        <fullName evidence="8">Cofactor-independent phosphoglycerate mutase</fullName>
        <ecNumber evidence="8">5.4.2.12</ecNumber>
    </submittedName>
</protein>
<evidence type="ECO:0000256" key="1">
    <source>
        <dbReference type="ARBA" id="ARBA00000370"/>
    </source>
</evidence>
<feature type="domain" description="Metalloenzyme" evidence="7">
    <location>
        <begin position="1"/>
        <end position="375"/>
    </location>
</feature>
<dbReference type="Gene3D" id="3.40.720.10">
    <property type="entry name" value="Alkaline Phosphatase, subunit A"/>
    <property type="match status" value="1"/>
</dbReference>
<comment type="function">
    <text evidence="2">Catalyzes the interconversion of 2-phosphoglycerate and 3-phosphoglycerate.</text>
</comment>
<keyword evidence="9" id="KW-1185">Reference proteome</keyword>
<sequence>MKYIVVLGDGMADEPIGELGGRTPLQAARTPVMDTMAKVSEQGIAYTVPKNLPAGSDVANLAMLGYDPQKYYSGRSPLEALSIGVDMKDTDIALRCNIVTLSEDETYEEKTIIDHSSGEITTEEARVLIDAVKKELETDEFQYYPGVSYRHLTIWDHGETVELTPPHDILGKRIGEYLPEETKLREMMEKSFDILDRHPINEKRREMGLNPANSIWFWGAGTRPALDDFEEKTGKKGAMVSAVDLLKGIAVGTHMLNLDVEGATGGLDTNYKGKAMAAVDSLTKDGADVVYIHVEAPDEMGHQGSVENKVKAIEFLDNQVIRVVAEELKKRGEDFRMLIGPDHPTPISIRTHSKDPIPFMIYDSTKEMKGQKEYSEEAAKSTGLVLEHGHDLMGRLLQK</sequence>
<evidence type="ECO:0000259" key="7">
    <source>
        <dbReference type="Pfam" id="PF01676"/>
    </source>
</evidence>
<comment type="similarity">
    <text evidence="4">Belongs to the BPG-independent phosphoglycerate mutase family. A-PGAM subfamily.</text>
</comment>
<proteinExistence type="inferred from homology"/>
<dbReference type="EC" id="5.4.2.12" evidence="8"/>
<comment type="catalytic activity">
    <reaction evidence="1">
        <text>(2R)-2-phosphoglycerate = (2R)-3-phosphoglycerate</text>
        <dbReference type="Rhea" id="RHEA:15901"/>
        <dbReference type="ChEBI" id="CHEBI:58272"/>
        <dbReference type="ChEBI" id="CHEBI:58289"/>
        <dbReference type="EC" id="5.4.2.12"/>
    </reaction>
</comment>
<dbReference type="InterPro" id="IPR017850">
    <property type="entry name" value="Alkaline_phosphatase_core_sf"/>
</dbReference>
<dbReference type="Pfam" id="PF10143">
    <property type="entry name" value="PhosphMutase"/>
    <property type="match status" value="1"/>
</dbReference>
<dbReference type="RefSeq" id="WP_024729405.1">
    <property type="nucleotide sequence ID" value="NZ_JACOOS010000022.1"/>
</dbReference>
<dbReference type="GO" id="GO:0004619">
    <property type="term" value="F:phosphoglycerate mutase activity"/>
    <property type="evidence" value="ECO:0007669"/>
    <property type="project" value="UniProtKB-EC"/>
</dbReference>
<dbReference type="PIRSF" id="PIRSF006392">
    <property type="entry name" value="IPGAM_arch"/>
    <property type="match status" value="1"/>
</dbReference>